<evidence type="ECO:0000256" key="3">
    <source>
        <dbReference type="ARBA" id="ARBA00022840"/>
    </source>
</evidence>
<dbReference type="GO" id="GO:0004672">
    <property type="term" value="F:protein kinase activity"/>
    <property type="evidence" value="ECO:0007669"/>
    <property type="project" value="InterPro"/>
</dbReference>
<dbReference type="Proteomes" id="UP000604273">
    <property type="component" value="Unassembled WGS sequence"/>
</dbReference>
<dbReference type="InterPro" id="IPR051681">
    <property type="entry name" value="Ser/Thr_Kinases-Pseudokinases"/>
</dbReference>
<dbReference type="Pfam" id="PF07714">
    <property type="entry name" value="PK_Tyr_Ser-Thr"/>
    <property type="match status" value="1"/>
</dbReference>
<dbReference type="OrthoDB" id="5986190at2759"/>
<dbReference type="InterPro" id="IPR036770">
    <property type="entry name" value="Ankyrin_rpt-contain_sf"/>
</dbReference>
<dbReference type="PROSITE" id="PS50011">
    <property type="entry name" value="PROTEIN_KINASE_DOM"/>
    <property type="match status" value="1"/>
</dbReference>
<dbReference type="InterPro" id="IPR002110">
    <property type="entry name" value="Ankyrin_rpt"/>
</dbReference>
<dbReference type="EMBL" id="JABFAI010000483">
    <property type="protein sequence ID" value="KAF4943880.1"/>
    <property type="molecule type" value="Genomic_DNA"/>
</dbReference>
<dbReference type="SUPFAM" id="SSF48403">
    <property type="entry name" value="Ankyrin repeat"/>
    <property type="match status" value="3"/>
</dbReference>
<dbReference type="Gene3D" id="3.30.200.20">
    <property type="entry name" value="Phosphorylase Kinase, domain 1"/>
    <property type="match status" value="1"/>
</dbReference>
<dbReference type="SUPFAM" id="SSF56112">
    <property type="entry name" value="Protein kinase-like (PK-like)"/>
    <property type="match status" value="1"/>
</dbReference>
<keyword evidence="2" id="KW-0547">Nucleotide-binding</keyword>
<dbReference type="InterPro" id="IPR000719">
    <property type="entry name" value="Prot_kinase_dom"/>
</dbReference>
<organism evidence="7 8">
    <name type="scientific">Fusarium gaditjirri</name>
    <dbReference type="NCBI Taxonomy" id="282569"/>
    <lineage>
        <taxon>Eukaryota</taxon>
        <taxon>Fungi</taxon>
        <taxon>Dikarya</taxon>
        <taxon>Ascomycota</taxon>
        <taxon>Pezizomycotina</taxon>
        <taxon>Sordariomycetes</taxon>
        <taxon>Hypocreomycetidae</taxon>
        <taxon>Hypocreales</taxon>
        <taxon>Nectriaceae</taxon>
        <taxon>Fusarium</taxon>
        <taxon>Fusarium nisikadoi species complex</taxon>
    </lineage>
</organism>
<dbReference type="InterPro" id="IPR001245">
    <property type="entry name" value="Ser-Thr/Tyr_kinase_cat_dom"/>
</dbReference>
<proteinExistence type="inferred from homology"/>
<accession>A0A8H4WNA1</accession>
<comment type="similarity">
    <text evidence="1">Belongs to the protein kinase superfamily. TKL Ser/Thr protein kinase family.</text>
</comment>
<reference evidence="7" key="2">
    <citation type="submission" date="2020-05" db="EMBL/GenBank/DDBJ databases">
        <authorList>
            <person name="Kim H.-S."/>
            <person name="Proctor R.H."/>
            <person name="Brown D.W."/>
        </authorList>
    </citation>
    <scope>NUCLEOTIDE SEQUENCE</scope>
    <source>
        <strain evidence="7">NRRL 45417</strain>
    </source>
</reference>
<feature type="repeat" description="ANK" evidence="4">
    <location>
        <begin position="1109"/>
        <end position="1135"/>
    </location>
</feature>
<evidence type="ECO:0000256" key="2">
    <source>
        <dbReference type="ARBA" id="ARBA00022741"/>
    </source>
</evidence>
<keyword evidence="8" id="KW-1185">Reference proteome</keyword>
<dbReference type="CDD" id="cd00180">
    <property type="entry name" value="PKc"/>
    <property type="match status" value="1"/>
</dbReference>
<feature type="domain" description="Protein kinase" evidence="6">
    <location>
        <begin position="97"/>
        <end position="412"/>
    </location>
</feature>
<dbReference type="Gene3D" id="1.10.510.10">
    <property type="entry name" value="Transferase(Phosphotransferase) domain 1"/>
    <property type="match status" value="1"/>
</dbReference>
<dbReference type="GO" id="GO:0005524">
    <property type="term" value="F:ATP binding"/>
    <property type="evidence" value="ECO:0007669"/>
    <property type="project" value="UniProtKB-KW"/>
</dbReference>
<evidence type="ECO:0000313" key="7">
    <source>
        <dbReference type="EMBL" id="KAF4943880.1"/>
    </source>
</evidence>
<evidence type="ECO:0000313" key="8">
    <source>
        <dbReference type="Proteomes" id="UP000604273"/>
    </source>
</evidence>
<dbReference type="PROSITE" id="PS50297">
    <property type="entry name" value="ANK_REP_REGION"/>
    <property type="match status" value="1"/>
</dbReference>
<feature type="region of interest" description="Disordered" evidence="5">
    <location>
        <begin position="1"/>
        <end position="46"/>
    </location>
</feature>
<evidence type="ECO:0000259" key="6">
    <source>
        <dbReference type="PROSITE" id="PS50011"/>
    </source>
</evidence>
<evidence type="ECO:0000256" key="1">
    <source>
        <dbReference type="ARBA" id="ARBA00005843"/>
    </source>
</evidence>
<keyword evidence="3" id="KW-0067">ATP-binding</keyword>
<dbReference type="PANTHER" id="PTHR44329">
    <property type="entry name" value="SERINE/THREONINE-PROTEIN KINASE TNNI3K-RELATED"/>
    <property type="match status" value="1"/>
</dbReference>
<dbReference type="SMART" id="SM00220">
    <property type="entry name" value="S_TKc"/>
    <property type="match status" value="1"/>
</dbReference>
<protein>
    <recommendedName>
        <fullName evidence="6">Protein kinase domain-containing protein</fullName>
    </recommendedName>
</protein>
<dbReference type="PANTHER" id="PTHR44329:SF298">
    <property type="entry name" value="MIXED LINEAGE KINASE DOMAIN-LIKE PROTEIN"/>
    <property type="match status" value="1"/>
</dbReference>
<keyword evidence="4" id="KW-0040">ANK repeat</keyword>
<comment type="caution">
    <text evidence="7">The sequence shown here is derived from an EMBL/GenBank/DDBJ whole genome shotgun (WGS) entry which is preliminary data.</text>
</comment>
<sequence length="1300" mass="144131">MPEEATDVGDTSAAHGTLGLSTAPGKDTWSQSDVKTAQDEGEDDDRKAHVAKYNQNVPSQEEIHGQSSISTTALDFVSALASGQFEIFTSGQLSLDDVTVRVAGRGGYATIEIGTLTQPRKHLVAVKRSLVQSELETGSPKDSKRVLGKGFEHLVRELRVLGHDQVRRHENIVRLKGICLDDFNGFPSLALAIEYTPLGTLRSFLIDHAQTLPIAERIGFVIQGGRGLEALHRLSVCHADVKIDNALVFKSPAADNGAASWVVKISDLGQSIIASRGQPEGRVPCRPGTRLLEAPEIRSGEAFLDPSYDIKAALRTDVFSFGLFAWEVLKYGHSYWDPEWAEPGALQVDMDTMEHFLNSLPADRLLWYGTEFLRHLNEPDDAESLVRLFEGTLRDSPQDRRPLSELLEDLVVPSQELPSALPPDDEANGAKSDFSFDSSDIDAILTTLGLGFDHRSSIASWGMHNSFYDIIFQGAFVGAHDVVSDLPLRLQQAIVSELKTMAFSDSSQSHSSGHSAMIVSECYTVGFGGSHDMEQVVEWLGTAASKGYRKAGLIYHRVYHALGVAPKDIVGTEHGKAIETAVGHISSEDYLPERIRFLSRQVMEAARKGILWTPCPCSAHEHEQMMMVGPDEILLSVFNEAEVDKLLPLHVASWLGEEALVLHLLQSTPPETQSALGFNAAHFACFGGRLSMLELLIKNNVPLVAASFRAITPLHLIIFFQPKDVAAAMRLLLDNGCETEAHSSEVNWEAHDLLIEGTPMQWALQTRNRGLVRLLLPLYAKSPDIVWLAVVIEYFYWELLEEILPHLQQIHNLSSQLLAVLHTSTRPYLHWIVHGRDYSQAIQKTVQLCKDNDFIGYNAEGTSQLDTLLCNLRTSTDILMFNSSLEVSSAEYVRYRKPGPYSYPLIVTAFQKTAHREGFRDLLTKLVDFYSLEELEDGSFNFAGSLLGEAVTHDNVMGARILLERGVNVNKSYTICGVIITNPMQTCLSERASPEMLSLLVEYGADLMAKSPMTGLTPLHSLIVGRTQVKDILDILSKRQQPDQVYIEALHRSFGTILLRDVRYNETSVSPGKQQSKRPRLRRDLEEQFRQLLMHSKFAPFVDCPQYEGGPTMLQQAAYLANISTVKLLLDAGADATRPFQHGNSSYAPLQLLCMTGRGLYAAREAGMANHPALEYFTMSQVMEVATELLQWHLAHGDDLFEGIVELHIACRAMDEETIAKYIERGQSMKSKGRWPGIEHLVTPRELALLPLDDNEGPLAALIPGFEDELLNQDVMDLLAGPEPELSEDDASVRTEDLEH</sequence>
<dbReference type="Gene3D" id="1.25.40.20">
    <property type="entry name" value="Ankyrin repeat-containing domain"/>
    <property type="match status" value="3"/>
</dbReference>
<dbReference type="InterPro" id="IPR011009">
    <property type="entry name" value="Kinase-like_dom_sf"/>
</dbReference>
<reference evidence="7" key="1">
    <citation type="journal article" date="2020" name="BMC Genomics">
        <title>Correction to: Identification and distribution of gene clusters required for synthesis of sphingolipid metabolism inhibitors in diverse species of the filamentous fungus Fusarium.</title>
        <authorList>
            <person name="Kim H.S."/>
            <person name="Lohmar J.M."/>
            <person name="Busman M."/>
            <person name="Brown D.W."/>
            <person name="Naumann T.A."/>
            <person name="Divon H.H."/>
            <person name="Lysoe E."/>
            <person name="Uhlig S."/>
            <person name="Proctor R.H."/>
        </authorList>
    </citation>
    <scope>NUCLEOTIDE SEQUENCE</scope>
    <source>
        <strain evidence="7">NRRL 45417</strain>
    </source>
</reference>
<dbReference type="SMART" id="SM00248">
    <property type="entry name" value="ANK"/>
    <property type="match status" value="9"/>
</dbReference>
<gene>
    <name evidence="7" type="ORF">FGADI_13096</name>
</gene>
<name>A0A8H4WNA1_9HYPO</name>
<dbReference type="PROSITE" id="PS50088">
    <property type="entry name" value="ANK_REPEAT"/>
    <property type="match status" value="1"/>
</dbReference>
<dbReference type="GO" id="GO:0097527">
    <property type="term" value="P:necroptotic signaling pathway"/>
    <property type="evidence" value="ECO:0007669"/>
    <property type="project" value="TreeGrafter"/>
</dbReference>
<evidence type="ECO:0000256" key="4">
    <source>
        <dbReference type="PROSITE-ProRule" id="PRU00023"/>
    </source>
</evidence>
<evidence type="ECO:0000256" key="5">
    <source>
        <dbReference type="SAM" id="MobiDB-lite"/>
    </source>
</evidence>